<proteinExistence type="predicted"/>
<reference evidence="1" key="1">
    <citation type="journal article" date="2023" name="GigaByte">
        <title>Genome assembly of the bearded iris, Iris pallida Lam.</title>
        <authorList>
            <person name="Bruccoleri R.E."/>
            <person name="Oakeley E.J."/>
            <person name="Faust A.M.E."/>
            <person name="Altorfer M."/>
            <person name="Dessus-Babus S."/>
            <person name="Burckhardt D."/>
            <person name="Oertli M."/>
            <person name="Naumann U."/>
            <person name="Petersen F."/>
            <person name="Wong J."/>
        </authorList>
    </citation>
    <scope>NUCLEOTIDE SEQUENCE</scope>
    <source>
        <strain evidence="1">GSM-AAB239-AS_SAM_17_03QT</strain>
    </source>
</reference>
<keyword evidence="1" id="KW-0418">Kinase</keyword>
<dbReference type="EMBL" id="JANAVB010039820">
    <property type="protein sequence ID" value="KAJ6799208.1"/>
    <property type="molecule type" value="Genomic_DNA"/>
</dbReference>
<dbReference type="AlphaFoldDB" id="A0AAX6E5A1"/>
<dbReference type="GO" id="GO:0016301">
    <property type="term" value="F:kinase activity"/>
    <property type="evidence" value="ECO:0007669"/>
    <property type="project" value="UniProtKB-KW"/>
</dbReference>
<protein>
    <submittedName>
        <fullName evidence="1">Prolin-rich extensin-like receptor protein kinase family protein</fullName>
    </submittedName>
</protein>
<sequence>MRCIFRSCSLLTGDNILGNTEDDELFYNGYYDPVLYPATVPEPSLEDADPGTTEPDAKIVFLFCIFSFIWSL</sequence>
<gene>
    <name evidence="1" type="ORF">M6B38_208075</name>
</gene>
<name>A0AAX6E5A1_IRIPA</name>
<reference evidence="1" key="2">
    <citation type="submission" date="2023-04" db="EMBL/GenBank/DDBJ databases">
        <authorList>
            <person name="Bruccoleri R.E."/>
            <person name="Oakeley E.J."/>
            <person name="Faust A.-M."/>
            <person name="Dessus-Babus S."/>
            <person name="Altorfer M."/>
            <person name="Burckhardt D."/>
            <person name="Oertli M."/>
            <person name="Naumann U."/>
            <person name="Petersen F."/>
            <person name="Wong J."/>
        </authorList>
    </citation>
    <scope>NUCLEOTIDE SEQUENCE</scope>
    <source>
        <strain evidence="1">GSM-AAB239-AS_SAM_17_03QT</strain>
        <tissue evidence="1">Leaf</tissue>
    </source>
</reference>
<keyword evidence="2" id="KW-1185">Reference proteome</keyword>
<evidence type="ECO:0000313" key="2">
    <source>
        <dbReference type="Proteomes" id="UP001140949"/>
    </source>
</evidence>
<comment type="caution">
    <text evidence="1">The sequence shown here is derived from an EMBL/GenBank/DDBJ whole genome shotgun (WGS) entry which is preliminary data.</text>
</comment>
<accession>A0AAX6E5A1</accession>
<evidence type="ECO:0000313" key="1">
    <source>
        <dbReference type="EMBL" id="KAJ6799208.1"/>
    </source>
</evidence>
<organism evidence="1 2">
    <name type="scientific">Iris pallida</name>
    <name type="common">Sweet iris</name>
    <dbReference type="NCBI Taxonomy" id="29817"/>
    <lineage>
        <taxon>Eukaryota</taxon>
        <taxon>Viridiplantae</taxon>
        <taxon>Streptophyta</taxon>
        <taxon>Embryophyta</taxon>
        <taxon>Tracheophyta</taxon>
        <taxon>Spermatophyta</taxon>
        <taxon>Magnoliopsida</taxon>
        <taxon>Liliopsida</taxon>
        <taxon>Asparagales</taxon>
        <taxon>Iridaceae</taxon>
        <taxon>Iridoideae</taxon>
        <taxon>Irideae</taxon>
        <taxon>Iris</taxon>
    </lineage>
</organism>
<dbReference type="Proteomes" id="UP001140949">
    <property type="component" value="Unassembled WGS sequence"/>
</dbReference>
<keyword evidence="1" id="KW-0675">Receptor</keyword>
<keyword evidence="1" id="KW-0808">Transferase</keyword>